<feature type="domain" description="Gram-positive cocci surface proteins LPxTG" evidence="8">
    <location>
        <begin position="423"/>
        <end position="460"/>
    </location>
</feature>
<evidence type="ECO:0000256" key="5">
    <source>
        <dbReference type="SAM" id="MobiDB-lite"/>
    </source>
</evidence>
<feature type="region of interest" description="Disordered" evidence="5">
    <location>
        <begin position="351"/>
        <end position="418"/>
    </location>
</feature>
<evidence type="ECO:0000256" key="4">
    <source>
        <dbReference type="ARBA" id="ARBA00023088"/>
    </source>
</evidence>
<keyword evidence="6" id="KW-1133">Transmembrane helix</keyword>
<feature type="signal peptide" evidence="7">
    <location>
        <begin position="1"/>
        <end position="35"/>
    </location>
</feature>
<keyword evidence="10" id="KW-1185">Reference proteome</keyword>
<proteinExistence type="predicted"/>
<evidence type="ECO:0000313" key="10">
    <source>
        <dbReference type="Proteomes" id="UP000198852"/>
    </source>
</evidence>
<feature type="compositionally biased region" description="Low complexity" evidence="5">
    <location>
        <begin position="352"/>
        <end position="374"/>
    </location>
</feature>
<dbReference type="PROSITE" id="PS50847">
    <property type="entry name" value="GRAM_POS_ANCHORING"/>
    <property type="match status" value="1"/>
</dbReference>
<keyword evidence="1" id="KW-0134">Cell wall</keyword>
<sequence>MKSFRGTRIRPGRAAFAFALVALAVFGTPLPRAEAADPPEVVAQIYPESVPSGGLADFSVSITNHGDEAYTGGTIEFPELMGSGPLSLARNPYLTNGSYSDGVWRLDAPIGPGETASMYLGLAVEDPDGGVATVTTTGSLTSESGPVPVSAPPVVLTIEPAPQSYMEISKSITGPRPGRTAVMPGERLGYHVEVTNTSSLARPIIIGDLLRPAPEVAAHDLASVVIGGDHDCPSGVPDARLLPSGGDVEAIMWNAGPDACTVPGGGTITMDYEATVAESGIGRTIENLAFALAAPVSEPAARQGEEVAPGVVQSDVNSIVVVQDICQTPNPTPVPGEPPLSIQFLPVPVRSAPAATAQQDRQQTATAATAAPTARQDECPSPPAPPETAPPEAGPPEEPPAETAVQTPSAQPVAATQPSRPQLAVTGVNQNSLVGTLLAAAACLAGGLLLLRLTQRRRDH</sequence>
<evidence type="ECO:0000256" key="2">
    <source>
        <dbReference type="ARBA" id="ARBA00022525"/>
    </source>
</evidence>
<evidence type="ECO:0000256" key="3">
    <source>
        <dbReference type="ARBA" id="ARBA00022729"/>
    </source>
</evidence>
<dbReference type="EMBL" id="FOZX01000016">
    <property type="protein sequence ID" value="SFT08913.1"/>
    <property type="molecule type" value="Genomic_DNA"/>
</dbReference>
<feature type="compositionally biased region" description="Pro residues" evidence="5">
    <location>
        <begin position="380"/>
        <end position="398"/>
    </location>
</feature>
<keyword evidence="2" id="KW-0964">Secreted</keyword>
<gene>
    <name evidence="9" type="ORF">SAMN05660874_05607</name>
</gene>
<feature type="chain" id="PRO_5011539146" description="Gram-positive cocci surface proteins LPxTG domain-containing protein" evidence="7">
    <location>
        <begin position="36"/>
        <end position="460"/>
    </location>
</feature>
<name>A0A1I6V5E9_9PSEU</name>
<reference evidence="10" key="1">
    <citation type="submission" date="2016-10" db="EMBL/GenBank/DDBJ databases">
        <authorList>
            <person name="Varghese N."/>
            <person name="Submissions S."/>
        </authorList>
    </citation>
    <scope>NUCLEOTIDE SEQUENCE [LARGE SCALE GENOMIC DNA]</scope>
    <source>
        <strain evidence="10">DSM 44771</strain>
    </source>
</reference>
<keyword evidence="6" id="KW-0472">Membrane</keyword>
<keyword evidence="6" id="KW-0812">Transmembrane</keyword>
<dbReference type="AlphaFoldDB" id="A0A1I6V5E9"/>
<evidence type="ECO:0000259" key="8">
    <source>
        <dbReference type="PROSITE" id="PS50847"/>
    </source>
</evidence>
<feature type="compositionally biased region" description="Polar residues" evidence="5">
    <location>
        <begin position="405"/>
        <end position="418"/>
    </location>
</feature>
<dbReference type="InterPro" id="IPR019931">
    <property type="entry name" value="LPXTG_anchor"/>
</dbReference>
<protein>
    <recommendedName>
        <fullName evidence="8">Gram-positive cocci surface proteins LPxTG domain-containing protein</fullName>
    </recommendedName>
</protein>
<keyword evidence="4" id="KW-0572">Peptidoglycan-anchor</keyword>
<evidence type="ECO:0000256" key="7">
    <source>
        <dbReference type="SAM" id="SignalP"/>
    </source>
</evidence>
<dbReference type="Proteomes" id="UP000198852">
    <property type="component" value="Unassembled WGS sequence"/>
</dbReference>
<evidence type="ECO:0000313" key="9">
    <source>
        <dbReference type="EMBL" id="SFT08913.1"/>
    </source>
</evidence>
<evidence type="ECO:0000256" key="6">
    <source>
        <dbReference type="SAM" id="Phobius"/>
    </source>
</evidence>
<evidence type="ECO:0000256" key="1">
    <source>
        <dbReference type="ARBA" id="ARBA00022512"/>
    </source>
</evidence>
<accession>A0A1I6V5E9</accession>
<organism evidence="9 10">
    <name type="scientific">Saccharopolyspora flava</name>
    <dbReference type="NCBI Taxonomy" id="95161"/>
    <lineage>
        <taxon>Bacteria</taxon>
        <taxon>Bacillati</taxon>
        <taxon>Actinomycetota</taxon>
        <taxon>Actinomycetes</taxon>
        <taxon>Pseudonocardiales</taxon>
        <taxon>Pseudonocardiaceae</taxon>
        <taxon>Saccharopolyspora</taxon>
    </lineage>
</organism>
<feature type="transmembrane region" description="Helical" evidence="6">
    <location>
        <begin position="432"/>
        <end position="451"/>
    </location>
</feature>
<keyword evidence="3 7" id="KW-0732">Signal</keyword>